<dbReference type="Gene3D" id="2.40.30.170">
    <property type="match status" value="1"/>
</dbReference>
<reference evidence="7 8" key="1">
    <citation type="submission" date="2019-04" db="EMBL/GenBank/DDBJ databases">
        <title>Pedobacter sp. RP-3-15 sp. nov., isolated from Arctic soil.</title>
        <authorList>
            <person name="Dahal R.H."/>
            <person name="Kim D.-U."/>
        </authorList>
    </citation>
    <scope>NUCLEOTIDE SEQUENCE [LARGE SCALE GENOMIC DNA]</scope>
    <source>
        <strain evidence="7 8">RP-3-15</strain>
    </source>
</reference>
<dbReference type="RefSeq" id="WP_136837299.1">
    <property type="nucleotide sequence ID" value="NZ_SWBQ01000005.1"/>
</dbReference>
<organism evidence="7 8">
    <name type="scientific">Pedobacter frigoris</name>
    <dbReference type="NCBI Taxonomy" id="2571272"/>
    <lineage>
        <taxon>Bacteria</taxon>
        <taxon>Pseudomonadati</taxon>
        <taxon>Bacteroidota</taxon>
        <taxon>Sphingobacteriia</taxon>
        <taxon>Sphingobacteriales</taxon>
        <taxon>Sphingobacteriaceae</taxon>
        <taxon>Pedobacter</taxon>
    </lineage>
</organism>
<dbReference type="InterPro" id="IPR006143">
    <property type="entry name" value="RND_pump_MFP"/>
</dbReference>
<dbReference type="Gene3D" id="1.10.287.470">
    <property type="entry name" value="Helix hairpin bin"/>
    <property type="match status" value="1"/>
</dbReference>
<dbReference type="Pfam" id="PF25954">
    <property type="entry name" value="Beta-barrel_RND_2"/>
    <property type="match status" value="1"/>
</dbReference>
<proteinExistence type="inferred from homology"/>
<comment type="caution">
    <text evidence="7">The sequence shown here is derived from an EMBL/GenBank/DDBJ whole genome shotgun (WGS) entry which is preliminary data.</text>
</comment>
<evidence type="ECO:0000313" key="8">
    <source>
        <dbReference type="Proteomes" id="UP000307244"/>
    </source>
</evidence>
<comment type="similarity">
    <text evidence="2">Belongs to the membrane fusion protein (MFP) (TC 8.A.1) family.</text>
</comment>
<dbReference type="AlphaFoldDB" id="A0A4U1CGS2"/>
<dbReference type="Proteomes" id="UP000307244">
    <property type="component" value="Unassembled WGS sequence"/>
</dbReference>
<evidence type="ECO:0000259" key="6">
    <source>
        <dbReference type="Pfam" id="PF25967"/>
    </source>
</evidence>
<dbReference type="InterPro" id="IPR058627">
    <property type="entry name" value="MdtA-like_C"/>
</dbReference>
<dbReference type="Pfam" id="PF25917">
    <property type="entry name" value="BSH_RND"/>
    <property type="match status" value="1"/>
</dbReference>
<gene>
    <name evidence="7" type="ORF">FA047_17115</name>
</gene>
<dbReference type="PANTHER" id="PTHR30469:SF15">
    <property type="entry name" value="HLYD FAMILY OF SECRETION PROTEINS"/>
    <property type="match status" value="1"/>
</dbReference>
<protein>
    <submittedName>
        <fullName evidence="7">Efflux RND transporter periplasmic adaptor subunit</fullName>
    </submittedName>
</protein>
<dbReference type="NCBIfam" id="TIGR01730">
    <property type="entry name" value="RND_mfp"/>
    <property type="match status" value="1"/>
</dbReference>
<feature type="domain" description="Multidrug resistance protein MdtA-like C-terminal permuted SH3" evidence="6">
    <location>
        <begin position="285"/>
        <end position="342"/>
    </location>
</feature>
<feature type="domain" description="Multidrug resistance protein MdtA-like barrel-sandwich hybrid" evidence="4">
    <location>
        <begin position="78"/>
        <end position="188"/>
    </location>
</feature>
<evidence type="ECO:0000259" key="5">
    <source>
        <dbReference type="Pfam" id="PF25954"/>
    </source>
</evidence>
<feature type="domain" description="CusB-like beta-barrel" evidence="5">
    <location>
        <begin position="205"/>
        <end position="276"/>
    </location>
</feature>
<dbReference type="OrthoDB" id="9784685at2"/>
<keyword evidence="3" id="KW-0813">Transport</keyword>
<evidence type="ECO:0000313" key="7">
    <source>
        <dbReference type="EMBL" id="TKC04306.1"/>
    </source>
</evidence>
<dbReference type="SUPFAM" id="SSF111369">
    <property type="entry name" value="HlyD-like secretion proteins"/>
    <property type="match status" value="1"/>
</dbReference>
<dbReference type="PANTHER" id="PTHR30469">
    <property type="entry name" value="MULTIDRUG RESISTANCE PROTEIN MDTA"/>
    <property type="match status" value="1"/>
</dbReference>
<dbReference type="InterPro" id="IPR058792">
    <property type="entry name" value="Beta-barrel_RND_2"/>
</dbReference>
<name>A0A4U1CGS2_9SPHI</name>
<dbReference type="Gene3D" id="2.40.420.20">
    <property type="match status" value="1"/>
</dbReference>
<dbReference type="Pfam" id="PF25967">
    <property type="entry name" value="RND-MFP_C"/>
    <property type="match status" value="1"/>
</dbReference>
<dbReference type="GO" id="GO:1990281">
    <property type="term" value="C:efflux pump complex"/>
    <property type="evidence" value="ECO:0007669"/>
    <property type="project" value="TreeGrafter"/>
</dbReference>
<dbReference type="EMBL" id="SWBQ01000005">
    <property type="protein sequence ID" value="TKC04306.1"/>
    <property type="molecule type" value="Genomic_DNA"/>
</dbReference>
<dbReference type="InterPro" id="IPR058625">
    <property type="entry name" value="MdtA-like_BSH"/>
</dbReference>
<dbReference type="GO" id="GO:0015562">
    <property type="term" value="F:efflux transmembrane transporter activity"/>
    <property type="evidence" value="ECO:0007669"/>
    <property type="project" value="TreeGrafter"/>
</dbReference>
<sequence length="356" mass="38650">MKRIIIIIVVLVVVLGGIAYVLNNNKKKAQETTDFIAKGSGAVAVKTATVERKEMNLDFTANGNFAANQELNFLAENSGRVSRIFVDEGDRVSKGQILARIDAEIINTDRETAEATYQNAVRDEARYQSSFKTGGVTQQQLDQAKLATQNAKLRLQASQRRVSDAHIKSPINGIINKRYIEVGAVVAGTPGTQLFEIVDVSKLKLKVNVNESQVANLKIGNTVDIQSSVFPTDKFSGKVTFIAPKADETLNFPIEIEVANNFKNSLKAGMYGTAVFKFPKQAPTILVPRTSFVGSVSSNEVYVLNTSKNTAETRKVVSGRILGDNVEVLEGLKEGETVITSGQINLTEGTPVTVIK</sequence>
<evidence type="ECO:0000259" key="4">
    <source>
        <dbReference type="Pfam" id="PF25917"/>
    </source>
</evidence>
<keyword evidence="8" id="KW-1185">Reference proteome</keyword>
<dbReference type="Gene3D" id="2.40.50.100">
    <property type="match status" value="1"/>
</dbReference>
<accession>A0A4U1CGS2</accession>
<evidence type="ECO:0000256" key="2">
    <source>
        <dbReference type="ARBA" id="ARBA00009477"/>
    </source>
</evidence>
<evidence type="ECO:0000256" key="1">
    <source>
        <dbReference type="ARBA" id="ARBA00004196"/>
    </source>
</evidence>
<evidence type="ECO:0000256" key="3">
    <source>
        <dbReference type="ARBA" id="ARBA00022448"/>
    </source>
</evidence>
<comment type="subcellular location">
    <subcellularLocation>
        <location evidence="1">Cell envelope</location>
    </subcellularLocation>
</comment>